<organism evidence="2 3">
    <name type="scientific">Massilia solisilvae</name>
    <dbReference type="NCBI Taxonomy" id="1811225"/>
    <lineage>
        <taxon>Bacteria</taxon>
        <taxon>Pseudomonadati</taxon>
        <taxon>Pseudomonadota</taxon>
        <taxon>Betaproteobacteria</taxon>
        <taxon>Burkholderiales</taxon>
        <taxon>Oxalobacteraceae</taxon>
        <taxon>Telluria group</taxon>
        <taxon>Massilia</taxon>
    </lineage>
</organism>
<name>A0ABT2BJE9_9BURK</name>
<keyword evidence="3" id="KW-1185">Reference proteome</keyword>
<dbReference type="EMBL" id="JANUGV010000002">
    <property type="protein sequence ID" value="MCS0608634.1"/>
    <property type="molecule type" value="Genomic_DNA"/>
</dbReference>
<accession>A0ABT2BJE9</accession>
<evidence type="ECO:0000256" key="1">
    <source>
        <dbReference type="SAM" id="Phobius"/>
    </source>
</evidence>
<dbReference type="Proteomes" id="UP001205861">
    <property type="component" value="Unassembled WGS sequence"/>
</dbReference>
<comment type="caution">
    <text evidence="2">The sequence shown here is derived from an EMBL/GenBank/DDBJ whole genome shotgun (WGS) entry which is preliminary data.</text>
</comment>
<evidence type="ECO:0000313" key="3">
    <source>
        <dbReference type="Proteomes" id="UP001205861"/>
    </source>
</evidence>
<protein>
    <recommendedName>
        <fullName evidence="4">YtxH domain-containing protein</fullName>
    </recommendedName>
</protein>
<dbReference type="RefSeq" id="WP_258856317.1">
    <property type="nucleotide sequence ID" value="NZ_JANUGV010000002.1"/>
</dbReference>
<evidence type="ECO:0008006" key="4">
    <source>
        <dbReference type="Google" id="ProtNLM"/>
    </source>
</evidence>
<reference evidence="2 3" key="1">
    <citation type="submission" date="2022-08" db="EMBL/GenBank/DDBJ databases">
        <title>Reclassification of Massilia species as members of the genera Telluria, Duganella, Pseudoduganella, Mokoshia gen. nov. and Zemynaea gen. nov. using orthogonal and non-orthogonal genome-based approaches.</title>
        <authorList>
            <person name="Bowman J.P."/>
        </authorList>
    </citation>
    <scope>NUCLEOTIDE SEQUENCE [LARGE SCALE GENOMIC DNA]</scope>
    <source>
        <strain evidence="2 3">JCM 31607</strain>
    </source>
</reference>
<evidence type="ECO:0000313" key="2">
    <source>
        <dbReference type="EMBL" id="MCS0608634.1"/>
    </source>
</evidence>
<proteinExistence type="predicted"/>
<feature type="transmembrane region" description="Helical" evidence="1">
    <location>
        <begin position="12"/>
        <end position="30"/>
    </location>
</feature>
<keyword evidence="1" id="KW-0472">Membrane</keyword>
<keyword evidence="1" id="KW-1133">Transmembrane helix</keyword>
<gene>
    <name evidence="2" type="ORF">NX773_10715</name>
</gene>
<keyword evidence="1" id="KW-0812">Transmembrane</keyword>
<sequence>MNRYYTERPASGAGYVLSAFALGALAMYLLDPVQGRRRRALIRDKAYSAGIKTRKIADAASTDISNRARGAVAELRRVARGMGVWPEQGREMGWPDGPG</sequence>